<comment type="caution">
    <text evidence="2">The sequence shown here is derived from an EMBL/GenBank/DDBJ whole genome shotgun (WGS) entry which is preliminary data.</text>
</comment>
<reference evidence="2" key="1">
    <citation type="journal article" date="2015" name="Nature">
        <title>Complex archaea that bridge the gap between prokaryotes and eukaryotes.</title>
        <authorList>
            <person name="Spang A."/>
            <person name="Saw J.H."/>
            <person name="Jorgensen S.L."/>
            <person name="Zaremba-Niedzwiedzka K."/>
            <person name="Martijn J."/>
            <person name="Lind A.E."/>
            <person name="van Eijk R."/>
            <person name="Schleper C."/>
            <person name="Guy L."/>
            <person name="Ettema T.J."/>
        </authorList>
    </citation>
    <scope>NUCLEOTIDE SEQUENCE</scope>
</reference>
<organism evidence="2">
    <name type="scientific">marine sediment metagenome</name>
    <dbReference type="NCBI Taxonomy" id="412755"/>
    <lineage>
        <taxon>unclassified sequences</taxon>
        <taxon>metagenomes</taxon>
        <taxon>ecological metagenomes</taxon>
    </lineage>
</organism>
<dbReference type="AlphaFoldDB" id="A0A0F8ZKD8"/>
<sequence length="40" mass="4365">ARAPMKEANRAMNTEQQKRGIAGAIDRMKRALARLVKVGG</sequence>
<evidence type="ECO:0000256" key="1">
    <source>
        <dbReference type="SAM" id="MobiDB-lite"/>
    </source>
</evidence>
<name>A0A0F8ZKD8_9ZZZZ</name>
<proteinExistence type="predicted"/>
<accession>A0A0F8ZKD8</accession>
<feature type="region of interest" description="Disordered" evidence="1">
    <location>
        <begin position="1"/>
        <end position="20"/>
    </location>
</feature>
<feature type="non-terminal residue" evidence="2">
    <location>
        <position position="1"/>
    </location>
</feature>
<gene>
    <name evidence="2" type="ORF">LCGC14_2684240</name>
</gene>
<dbReference type="EMBL" id="LAZR01047404">
    <property type="protein sequence ID" value="KKK94303.1"/>
    <property type="molecule type" value="Genomic_DNA"/>
</dbReference>
<protein>
    <submittedName>
        <fullName evidence="2">Uncharacterized protein</fullName>
    </submittedName>
</protein>
<evidence type="ECO:0000313" key="2">
    <source>
        <dbReference type="EMBL" id="KKK94303.1"/>
    </source>
</evidence>